<feature type="non-terminal residue" evidence="5">
    <location>
        <position position="1"/>
    </location>
</feature>
<accession>Q4SEQ0</accession>
<gene>
    <name evidence="5" type="ORF">GSTENG00019441001</name>
</gene>
<organism evidence="5">
    <name type="scientific">Tetraodon nigroviridis</name>
    <name type="common">Spotted green pufferfish</name>
    <name type="synonym">Chelonodon nigroviridis</name>
    <dbReference type="NCBI Taxonomy" id="99883"/>
    <lineage>
        <taxon>Eukaryota</taxon>
        <taxon>Metazoa</taxon>
        <taxon>Chordata</taxon>
        <taxon>Craniata</taxon>
        <taxon>Vertebrata</taxon>
        <taxon>Euteleostomi</taxon>
        <taxon>Actinopterygii</taxon>
        <taxon>Neopterygii</taxon>
        <taxon>Teleostei</taxon>
        <taxon>Neoteleostei</taxon>
        <taxon>Acanthomorphata</taxon>
        <taxon>Eupercaria</taxon>
        <taxon>Tetraodontiformes</taxon>
        <taxon>Tetradontoidea</taxon>
        <taxon>Tetraodontidae</taxon>
        <taxon>Tetraodon</taxon>
    </lineage>
</organism>
<dbReference type="KEGG" id="tng:GSTEN00019441G001"/>
<name>Q4SEQ0_TETNG</name>
<dbReference type="SMART" id="SM00248">
    <property type="entry name" value="ANK"/>
    <property type="match status" value="4"/>
</dbReference>
<reference evidence="5" key="2">
    <citation type="submission" date="2004-02" db="EMBL/GenBank/DDBJ databases">
        <authorList>
            <consortium name="Genoscope"/>
            <consortium name="Whitehead Institute Centre for Genome Research"/>
        </authorList>
    </citation>
    <scope>NUCLEOTIDE SEQUENCE</scope>
</reference>
<evidence type="ECO:0000313" key="5">
    <source>
        <dbReference type="EMBL" id="CAG00882.1"/>
    </source>
</evidence>
<dbReference type="PROSITE" id="PS50297">
    <property type="entry name" value="ANK_REP_REGION"/>
    <property type="match status" value="1"/>
</dbReference>
<feature type="non-terminal residue" evidence="5">
    <location>
        <position position="319"/>
    </location>
</feature>
<dbReference type="GO" id="GO:0005634">
    <property type="term" value="C:nucleus"/>
    <property type="evidence" value="ECO:0007669"/>
    <property type="project" value="TreeGrafter"/>
</dbReference>
<feature type="compositionally biased region" description="Basic residues" evidence="4">
    <location>
        <begin position="146"/>
        <end position="163"/>
    </location>
</feature>
<dbReference type="InterPro" id="IPR002110">
    <property type="entry name" value="Ankyrin_rpt"/>
</dbReference>
<dbReference type="EMBL" id="CAAE01014614">
    <property type="protein sequence ID" value="CAG00882.1"/>
    <property type="molecule type" value="Genomic_DNA"/>
</dbReference>
<keyword evidence="1" id="KW-0677">Repeat</keyword>
<dbReference type="InterPro" id="IPR036770">
    <property type="entry name" value="Ankyrin_rpt-contain_sf"/>
</dbReference>
<dbReference type="PANTHER" id="PTHR24124:SF5">
    <property type="entry name" value="NF-KAPPA-B INHIBITOR ZETA"/>
    <property type="match status" value="1"/>
</dbReference>
<sequence>TLFQWQIRQEELKVAGTPAELLGRQDADGDTVLHIAVAQGKRALTYVLALKMAAGGELDLKEHNGQTALQIAAATNNHLIVRDLLTHGAKVNTRDLWGRSPLHVCAQKGHALSLQVRNHRSFSPTGHLEDAPEDPAAAGPGNVQLRRPHGAPRRHRVPQRRGQRAAGCEAPLRLQERGAGGEAGGVRCHRQDPAAHGRLRRGQGFEKRTHQPAHGSGGGQREAAAAPPQQPVCSRGHQRHGRFSRRSLGAAGLIPGHPFQAFNGNTVVHAVCALQDSGSRAAAAAKLLLRRGADPAVRNLENELPWQLAPEGPAGEQVL</sequence>
<dbReference type="OrthoDB" id="341259at2759"/>
<evidence type="ECO:0000256" key="4">
    <source>
        <dbReference type="SAM" id="MobiDB-lite"/>
    </source>
</evidence>
<comment type="caution">
    <text evidence="5">The sequence shown here is derived from an EMBL/GenBank/DDBJ whole genome shotgun (WGS) entry which is preliminary data.</text>
</comment>
<dbReference type="PROSITE" id="PS50088">
    <property type="entry name" value="ANK_REPEAT"/>
    <property type="match status" value="2"/>
</dbReference>
<dbReference type="SUPFAM" id="SSF48403">
    <property type="entry name" value="Ankyrin repeat"/>
    <property type="match status" value="1"/>
</dbReference>
<dbReference type="PANTHER" id="PTHR24124">
    <property type="entry name" value="ANKYRIN REPEAT FAMILY A"/>
    <property type="match status" value="1"/>
</dbReference>
<protein>
    <submittedName>
        <fullName evidence="5">(spotted green pufferfish) hypothetical protein</fullName>
    </submittedName>
</protein>
<feature type="repeat" description="ANK" evidence="3">
    <location>
        <begin position="64"/>
        <end position="96"/>
    </location>
</feature>
<dbReference type="GO" id="GO:0010468">
    <property type="term" value="P:regulation of gene expression"/>
    <property type="evidence" value="ECO:0007669"/>
    <property type="project" value="TreeGrafter"/>
</dbReference>
<dbReference type="Gene3D" id="1.25.40.20">
    <property type="entry name" value="Ankyrin repeat-containing domain"/>
    <property type="match status" value="1"/>
</dbReference>
<feature type="repeat" description="ANK" evidence="3">
    <location>
        <begin position="28"/>
        <end position="63"/>
    </location>
</feature>
<keyword evidence="2 3" id="KW-0040">ANK repeat</keyword>
<evidence type="ECO:0000256" key="2">
    <source>
        <dbReference type="ARBA" id="ARBA00023043"/>
    </source>
</evidence>
<evidence type="ECO:0000256" key="3">
    <source>
        <dbReference type="PROSITE-ProRule" id="PRU00023"/>
    </source>
</evidence>
<evidence type="ECO:0000256" key="1">
    <source>
        <dbReference type="ARBA" id="ARBA00022737"/>
    </source>
</evidence>
<feature type="region of interest" description="Disordered" evidence="4">
    <location>
        <begin position="122"/>
        <end position="242"/>
    </location>
</feature>
<dbReference type="Pfam" id="PF12796">
    <property type="entry name" value="Ank_2"/>
    <property type="match status" value="1"/>
</dbReference>
<proteinExistence type="predicted"/>
<dbReference type="AlphaFoldDB" id="Q4SEQ0"/>
<reference evidence="5" key="1">
    <citation type="journal article" date="2004" name="Nature">
        <title>Genome duplication in the teleost fish Tetraodon nigroviridis reveals the early vertebrate proto-karyotype.</title>
        <authorList>
            <person name="Jaillon O."/>
            <person name="Aury J.-M."/>
            <person name="Brunet F."/>
            <person name="Petit J.-L."/>
            <person name="Stange-Thomann N."/>
            <person name="Mauceli E."/>
            <person name="Bouneau L."/>
            <person name="Fischer C."/>
            <person name="Ozouf-Costaz C."/>
            <person name="Bernot A."/>
            <person name="Nicaud S."/>
            <person name="Jaffe D."/>
            <person name="Fisher S."/>
            <person name="Lutfalla G."/>
            <person name="Dossat C."/>
            <person name="Segurens B."/>
            <person name="Dasilva C."/>
            <person name="Salanoubat M."/>
            <person name="Levy M."/>
            <person name="Boudet N."/>
            <person name="Castellano S."/>
            <person name="Anthouard V."/>
            <person name="Jubin C."/>
            <person name="Castelli V."/>
            <person name="Katinka M."/>
            <person name="Vacherie B."/>
            <person name="Biemont C."/>
            <person name="Skalli Z."/>
            <person name="Cattolico L."/>
            <person name="Poulain J."/>
            <person name="De Berardinis V."/>
            <person name="Cruaud C."/>
            <person name="Duprat S."/>
            <person name="Brottier P."/>
            <person name="Coutanceau J.-P."/>
            <person name="Gouzy J."/>
            <person name="Parra G."/>
            <person name="Lardier G."/>
            <person name="Chapple C."/>
            <person name="McKernan K.J."/>
            <person name="McEwan P."/>
            <person name="Bosak S."/>
            <person name="Kellis M."/>
            <person name="Volff J.-N."/>
            <person name="Guigo R."/>
            <person name="Zody M.C."/>
            <person name="Mesirov J."/>
            <person name="Lindblad-Toh K."/>
            <person name="Birren B."/>
            <person name="Nusbaum C."/>
            <person name="Kahn D."/>
            <person name="Robinson-Rechavi M."/>
            <person name="Laudet V."/>
            <person name="Schachter V."/>
            <person name="Quetier F."/>
            <person name="Saurin W."/>
            <person name="Scarpelli C."/>
            <person name="Wincker P."/>
            <person name="Lander E.S."/>
            <person name="Weissenbach J."/>
            <person name="Roest Crollius H."/>
        </authorList>
    </citation>
    <scope>NUCLEOTIDE SEQUENCE [LARGE SCALE GENOMIC DNA]</scope>
</reference>